<dbReference type="PANTHER" id="PTHR24120">
    <property type="entry name" value="GH07239P"/>
    <property type="match status" value="1"/>
</dbReference>
<gene>
    <name evidence="2" type="ORF">GMRT_12255</name>
</gene>
<dbReference type="AlphaFoldDB" id="A0A4Z1SYP3"/>
<name>A0A4Z1SYP3_GIAMU</name>
<dbReference type="SUPFAM" id="SSF48403">
    <property type="entry name" value="Ankyrin repeat"/>
    <property type="match status" value="1"/>
</dbReference>
<organism evidence="2 3">
    <name type="scientific">Giardia muris</name>
    <dbReference type="NCBI Taxonomy" id="5742"/>
    <lineage>
        <taxon>Eukaryota</taxon>
        <taxon>Metamonada</taxon>
        <taxon>Diplomonadida</taxon>
        <taxon>Hexamitidae</taxon>
        <taxon>Giardiinae</taxon>
        <taxon>Giardia</taxon>
    </lineage>
</organism>
<dbReference type="InterPro" id="IPR002110">
    <property type="entry name" value="Ankyrin_rpt"/>
</dbReference>
<keyword evidence="3" id="KW-1185">Reference proteome</keyword>
<evidence type="ECO:0000313" key="3">
    <source>
        <dbReference type="Proteomes" id="UP000315496"/>
    </source>
</evidence>
<dbReference type="VEuPathDB" id="GiardiaDB:GMRT_12255"/>
<evidence type="ECO:0000256" key="1">
    <source>
        <dbReference type="SAM" id="MobiDB-lite"/>
    </source>
</evidence>
<comment type="caution">
    <text evidence="2">The sequence shown here is derived from an EMBL/GenBank/DDBJ whole genome shotgun (WGS) entry which is preliminary data.</text>
</comment>
<dbReference type="SMART" id="SM00248">
    <property type="entry name" value="ANK"/>
    <property type="match status" value="8"/>
</dbReference>
<feature type="region of interest" description="Disordered" evidence="1">
    <location>
        <begin position="542"/>
        <end position="598"/>
    </location>
</feature>
<dbReference type="PANTHER" id="PTHR24120:SF4">
    <property type="entry name" value="GH07239P"/>
    <property type="match status" value="1"/>
</dbReference>
<dbReference type="InterPro" id="IPR036770">
    <property type="entry name" value="Ankyrin_rpt-contain_sf"/>
</dbReference>
<proteinExistence type="predicted"/>
<feature type="compositionally biased region" description="Basic and acidic residues" evidence="1">
    <location>
        <begin position="564"/>
        <end position="574"/>
    </location>
</feature>
<reference evidence="2 3" key="1">
    <citation type="submission" date="2019-05" db="EMBL/GenBank/DDBJ databases">
        <title>The compact genome of Giardia muris reveals important steps in the evolution of intestinal protozoan parasites.</title>
        <authorList>
            <person name="Xu F."/>
            <person name="Jimenez-Gonzalez A."/>
            <person name="Einarsson E."/>
            <person name="Astvaldsson A."/>
            <person name="Peirasmaki D."/>
            <person name="Eckmann L."/>
            <person name="Andersson J.O."/>
            <person name="Svard S.G."/>
            <person name="Jerlstrom-Hultqvist J."/>
        </authorList>
    </citation>
    <scope>NUCLEOTIDE SEQUENCE [LARGE SCALE GENOMIC DNA]</scope>
    <source>
        <strain evidence="2 3">Roberts-Thomson</strain>
    </source>
</reference>
<protein>
    <submittedName>
        <fullName evidence="2">Ankyrin repeat protein 1</fullName>
    </submittedName>
</protein>
<evidence type="ECO:0000313" key="2">
    <source>
        <dbReference type="EMBL" id="TNJ30590.1"/>
    </source>
</evidence>
<dbReference type="EMBL" id="VDLU01000001">
    <property type="protein sequence ID" value="TNJ30590.1"/>
    <property type="molecule type" value="Genomic_DNA"/>
</dbReference>
<accession>A0A4Z1SYP3</accession>
<dbReference type="Gene3D" id="1.25.40.20">
    <property type="entry name" value="Ankyrin repeat-containing domain"/>
    <property type="match status" value="3"/>
</dbReference>
<dbReference type="Pfam" id="PF12796">
    <property type="entry name" value="Ank_2"/>
    <property type="match status" value="3"/>
</dbReference>
<dbReference type="Proteomes" id="UP000315496">
    <property type="component" value="Chromosome 1"/>
</dbReference>
<dbReference type="OrthoDB" id="424503at2759"/>
<sequence length="807" mass="87988">MSANLWFDAVTNGNLSYVEHNAAQCAGMRNDVGDTALIVAARMNNLPLVKCLMNHESGLINSLGDTAFSVAAREGHKSIVQALAPLESHVFLANGNTCLIRAAELGDADMVQCLIQYSTQWHDRRGASALVYAVAAKQYEAVKLMLRLMPISRETIDGALEVAVGNMDQEMVSILQASRASMGSLGSSTFGLATAIYSPITGSAKAQNDAQFCLSPDPVTKSRTNMDTIPASQLSEGYHRKLLTKHSITEHKLIPTAAESTHTLPPPTRALVIQSNETRDDFLTHSAAIANYHESLNQGSNNALSASTLGNSEELKRSGQTSLLATQQTINSRATENAMDAVIGTRMLVNTLLDKISGAQPVDHVNTLDDYVARETGKPTLHVAMASQLTEAKSLLAAAETSLRASLNIENQARRKLHEAEELQVTAQANVDAMYESVARSLQNSLAQSTPIIGMKRSYSDERDIRVEPPPDEDYDYDFNEGFQQAPSSDKLSGLYESHQEVYQEKETPCGTVEQAMEQSIRTSELPDVYPEKLARPYPALPRPTAKEWEEANTDELALTDASTDERRDEDRSLADNQAYMQDEVLRLPPDPTSPVSQPDFSGMGASLRSMIASGAFKTEECIMQQGIQSDSPTDHPNYLGNYKYQRQIVNVSTGRFTELMSAVRRNDLIAVRALVPHQAGLTDESGVTALMMASESGFYDCAVLLLQWEARYQDRCGETALMKAARSNRARLCELLVSQEAGQRTNDLCPDGDDLTALCLACKVGAVECVRVLLPYEGQLTYGFVSSPAYLSSSADIKSLVTLFSL</sequence>